<evidence type="ECO:0008006" key="3">
    <source>
        <dbReference type="Google" id="ProtNLM"/>
    </source>
</evidence>
<dbReference type="AlphaFoldDB" id="A0A397SUV4"/>
<dbReference type="STRING" id="658196.A0A397SUV4"/>
<name>A0A397SUV4_9GLOM</name>
<evidence type="ECO:0000313" key="1">
    <source>
        <dbReference type="EMBL" id="RIA87825.1"/>
    </source>
</evidence>
<protein>
    <recommendedName>
        <fullName evidence="3">F-box domain-containing protein</fullName>
    </recommendedName>
</protein>
<reference evidence="1 2" key="1">
    <citation type="submission" date="2018-06" db="EMBL/GenBank/DDBJ databases">
        <title>Comparative genomics reveals the genomic features of Rhizophagus irregularis, R. cerebriforme, R. diaphanum and Gigaspora rosea, and their symbiotic lifestyle signature.</title>
        <authorList>
            <person name="Morin E."/>
            <person name="San Clemente H."/>
            <person name="Chen E.C.H."/>
            <person name="De La Providencia I."/>
            <person name="Hainaut M."/>
            <person name="Kuo A."/>
            <person name="Kohler A."/>
            <person name="Murat C."/>
            <person name="Tang N."/>
            <person name="Roy S."/>
            <person name="Loubradou J."/>
            <person name="Henrissat B."/>
            <person name="Grigoriev I.V."/>
            <person name="Corradi N."/>
            <person name="Roux C."/>
            <person name="Martin F.M."/>
        </authorList>
    </citation>
    <scope>NUCLEOTIDE SEQUENCE [LARGE SCALE GENOMIC DNA]</scope>
    <source>
        <strain evidence="1 2">DAOM 227022</strain>
    </source>
</reference>
<dbReference type="EMBL" id="QKYT01000291">
    <property type="protein sequence ID" value="RIA87825.1"/>
    <property type="molecule type" value="Genomic_DNA"/>
</dbReference>
<organism evidence="1 2">
    <name type="scientific">Glomus cerebriforme</name>
    <dbReference type="NCBI Taxonomy" id="658196"/>
    <lineage>
        <taxon>Eukaryota</taxon>
        <taxon>Fungi</taxon>
        <taxon>Fungi incertae sedis</taxon>
        <taxon>Mucoromycota</taxon>
        <taxon>Glomeromycotina</taxon>
        <taxon>Glomeromycetes</taxon>
        <taxon>Glomerales</taxon>
        <taxon>Glomeraceae</taxon>
        <taxon>Glomus</taxon>
    </lineage>
</organism>
<dbReference type="OrthoDB" id="2305901at2759"/>
<comment type="caution">
    <text evidence="1">The sequence shown here is derived from an EMBL/GenBank/DDBJ whole genome shotgun (WGS) entry which is preliminary data.</text>
</comment>
<dbReference type="Proteomes" id="UP000265703">
    <property type="component" value="Unassembled WGS sequence"/>
</dbReference>
<keyword evidence="2" id="KW-1185">Reference proteome</keyword>
<proteinExistence type="predicted"/>
<gene>
    <name evidence="1" type="ORF">C1645_827250</name>
</gene>
<sequence>MACSKIFSGDLPELLNNIIQYFRNDFSTLRSCILVNRLWCRLTIPLLWKNPFSLLIPKNYHYIEIFLYNLSEEDKTQFNEIGINKNIFPTNTLFNYPSFIKCLKITEVVYSIKRRVETFKTSALQEQEKSSSHSTRIIDQNFVQIKKLFFKSLFKIFIENKANLHTFEVEMFIRDDYIDAFELISQNPKFICNIRNLKLIGNLSRNYHFLKFLYNCNSISSLHFHFSYIHSNNYMLIENNLSKLIKSQHNLKTILLNENILPLNDLLLSLKNSNCSNTLRTIIFYHDKLKPTVNLKEVFEQLNVLESVHFLGCDLNHDFIQQIINITKPFKLKSLFMNEILQIESLQLLLQKSGDYLENFGFDYLTNSNELKQQVLELVMKYCRNIKFLDIYSNLDKQNIYSIFNIIKNAQQNLNYLSLSLHSYQMHHNIIELSSIILLNLGQILPFKLDYLHLHFVVKSSYLEIFLKNSQNTFIKKLLIHNRIEDQYEDIVNILPCIKKYIMKKKRVEYLAILDFDDLFYLKDEVKEFESYNIQVKNYDDSYIEFSDFVKENYY</sequence>
<accession>A0A397SUV4</accession>
<evidence type="ECO:0000313" key="2">
    <source>
        <dbReference type="Proteomes" id="UP000265703"/>
    </source>
</evidence>